<gene>
    <name evidence="1" type="ORF">KFL01_23940</name>
</gene>
<name>A0ABQ0X8M3_9MICC</name>
<proteinExistence type="predicted"/>
<keyword evidence="2" id="KW-1185">Reference proteome</keyword>
<evidence type="ECO:0000313" key="1">
    <source>
        <dbReference type="EMBL" id="GEO93088.1"/>
    </source>
</evidence>
<organism evidence="1 2">
    <name type="scientific">Kocuria flava</name>
    <dbReference type="NCBI Taxonomy" id="446860"/>
    <lineage>
        <taxon>Bacteria</taxon>
        <taxon>Bacillati</taxon>
        <taxon>Actinomycetota</taxon>
        <taxon>Actinomycetes</taxon>
        <taxon>Micrococcales</taxon>
        <taxon>Micrococcaceae</taxon>
        <taxon>Kocuria</taxon>
    </lineage>
</organism>
<dbReference type="Proteomes" id="UP000321155">
    <property type="component" value="Unassembled WGS sequence"/>
</dbReference>
<dbReference type="InterPro" id="IPR019292">
    <property type="entry name" value="McrC"/>
</dbReference>
<reference evidence="1 2" key="1">
    <citation type="submission" date="2019-07" db="EMBL/GenBank/DDBJ databases">
        <title>Whole genome shotgun sequence of Kocuria flava NBRC 107626.</title>
        <authorList>
            <person name="Hosoyama A."/>
            <person name="Uohara A."/>
            <person name="Ohji S."/>
            <person name="Ichikawa N."/>
        </authorList>
    </citation>
    <scope>NUCLEOTIDE SEQUENCE [LARGE SCALE GENOMIC DNA]</scope>
    <source>
        <strain evidence="1 2">NBRC 107626</strain>
    </source>
</reference>
<dbReference type="PANTHER" id="PTHR38733:SF1">
    <property type="entry name" value="TYPE IV METHYL-DIRECTED RESTRICTION ENZYME ECOKMCRBC"/>
    <property type="match status" value="1"/>
</dbReference>
<dbReference type="PANTHER" id="PTHR38733">
    <property type="entry name" value="PROTEIN MCRC"/>
    <property type="match status" value="1"/>
</dbReference>
<accession>A0ABQ0X8M3</accession>
<evidence type="ECO:0000313" key="2">
    <source>
        <dbReference type="Proteomes" id="UP000321155"/>
    </source>
</evidence>
<dbReference type="EMBL" id="BJZR01000083">
    <property type="protein sequence ID" value="GEO93088.1"/>
    <property type="molecule type" value="Genomic_DNA"/>
</dbReference>
<sequence>MLQLTEWETSGPLTLTPAQRHVLETRFEAVVRASGHGDEVAVRPGGVVGSVSVGGVPIVVRPKIPIDRVLFMTAYAADPFRWEENWSVIAGADDLEDGMAALFVAACRRTLQRGLLRSYRTVDADLPMVKGRVRWNVQARRPAPLPVASRFQVHDDDITENRILREALAALRHSRLTDPALAAGVDRLWRSLEHVRPLREPLAALDTITWTRQNEHYRQVLGLARVVLENSMADLAGGVVGTIGFTLHLHTVFEQFVRTALREAAGLTETEFPDSWRGKGLFLAESGQVPLVPDLGVRVGAHWRFVGDVKYKRDAGPGHEADLYQLLAYATATGLPEATLIYAQGPQVPVTHEVRHAGKRLHLWHLDLTSEPREVLRQLRGLTPALSSSAADR</sequence>
<comment type="caution">
    <text evidence="1">The sequence shown here is derived from an EMBL/GenBank/DDBJ whole genome shotgun (WGS) entry which is preliminary data.</text>
</comment>
<dbReference type="RefSeq" id="WP_083529539.1">
    <property type="nucleotide sequence ID" value="NZ_BJZR01000083.1"/>
</dbReference>
<protein>
    <submittedName>
        <fullName evidence="1">McrBC 5-methylcytosine restriction system component</fullName>
    </submittedName>
</protein>
<dbReference type="Pfam" id="PF10117">
    <property type="entry name" value="McrBC"/>
    <property type="match status" value="1"/>
</dbReference>